<organism evidence="1 2">
    <name type="scientific">Ditylenchus dipsaci</name>
    <dbReference type="NCBI Taxonomy" id="166011"/>
    <lineage>
        <taxon>Eukaryota</taxon>
        <taxon>Metazoa</taxon>
        <taxon>Ecdysozoa</taxon>
        <taxon>Nematoda</taxon>
        <taxon>Chromadorea</taxon>
        <taxon>Rhabditida</taxon>
        <taxon>Tylenchina</taxon>
        <taxon>Tylenchomorpha</taxon>
        <taxon>Sphaerularioidea</taxon>
        <taxon>Anguinidae</taxon>
        <taxon>Anguininae</taxon>
        <taxon>Ditylenchus</taxon>
    </lineage>
</organism>
<evidence type="ECO:0000313" key="2">
    <source>
        <dbReference type="WBParaSite" id="jg19554"/>
    </source>
</evidence>
<reference evidence="2" key="1">
    <citation type="submission" date="2022-11" db="UniProtKB">
        <authorList>
            <consortium name="WormBaseParasite"/>
        </authorList>
    </citation>
    <scope>IDENTIFICATION</scope>
</reference>
<keyword evidence="1" id="KW-1185">Reference proteome</keyword>
<dbReference type="Proteomes" id="UP000887574">
    <property type="component" value="Unplaced"/>
</dbReference>
<dbReference type="WBParaSite" id="jg19554">
    <property type="protein sequence ID" value="jg19554"/>
    <property type="gene ID" value="jg19554"/>
</dbReference>
<protein>
    <submittedName>
        <fullName evidence="2">Uncharacterized protein</fullName>
    </submittedName>
</protein>
<sequence>MQQARFISDEVLMRSTPWQVPIEIISSADPSMPVSKLLLTKNEDVLTVDGVKPTDWIKLNAATSGFYRVRYSDEMLSALLRPLSPNNFVPEPVAKTSRWEPQKEEDSQVGLLRALVLEIDDGTDLLPDLRGVVFGCAGRSNVKERSAKLQYICETCNFSEVEKTCIIAMAQTSDKELLETVFSGALIEERSAAGYRFAFLWILVRRLSFARRVLIAMRLKCWIVDKTDCGVYSLNVKLLKANAVA</sequence>
<dbReference type="AlphaFoldDB" id="A0A915DG94"/>
<dbReference type="Gene3D" id="2.60.40.1910">
    <property type="match status" value="1"/>
</dbReference>
<proteinExistence type="predicted"/>
<name>A0A915DG94_9BILA</name>
<accession>A0A915DG94</accession>
<evidence type="ECO:0000313" key="1">
    <source>
        <dbReference type="Proteomes" id="UP000887574"/>
    </source>
</evidence>